<evidence type="ECO:0000313" key="2">
    <source>
        <dbReference type="EMBL" id="BAT58277.1"/>
    </source>
</evidence>
<dbReference type="KEGG" id="vgo:GJW-30_1_00801"/>
<sequence>MRKLVIGAAFAIAVTSGGHAYGQDCASRRFIVPYGPGGSGDTTGRLLAQKLGEIYGQNIVVENMPGAGAIVGTQTVARSAPDACTMTIVVPGIFISRALAPQPGFDPLEDLAGVSLVGKLPILLSVSAKVPVQNLKEFVDWAKKNPASYGTNGVASVSHLGGSLFGDLAGFKMTHVPYRTGAAALPDVFSGDVTMSIDSMLIHTLIQGGGARPLAQTGSRRWPTAPDVPTTVEAGFPDLTIGSWFVVLVPSKTPADRQAQLSSALQKVLDMPDVREKLITFGVDPVGGTPKDTDAFIRREVATYTDIVRKAGIKLTAN</sequence>
<dbReference type="PIRSF" id="PIRSF017082">
    <property type="entry name" value="YflP"/>
    <property type="match status" value="1"/>
</dbReference>
<dbReference type="PANTHER" id="PTHR42928:SF5">
    <property type="entry name" value="BLR1237 PROTEIN"/>
    <property type="match status" value="1"/>
</dbReference>
<dbReference type="PANTHER" id="PTHR42928">
    <property type="entry name" value="TRICARBOXYLATE-BINDING PROTEIN"/>
    <property type="match status" value="1"/>
</dbReference>
<keyword evidence="3" id="KW-1185">Reference proteome</keyword>
<proteinExistence type="inferred from homology"/>
<dbReference type="RefSeq" id="WP_157746684.1">
    <property type="nucleotide sequence ID" value="NZ_AP014946.1"/>
</dbReference>
<dbReference type="InterPro" id="IPR005064">
    <property type="entry name" value="BUG"/>
</dbReference>
<evidence type="ECO:0000313" key="3">
    <source>
        <dbReference type="Proteomes" id="UP000236884"/>
    </source>
</evidence>
<dbReference type="InterPro" id="IPR042100">
    <property type="entry name" value="Bug_dom1"/>
</dbReference>
<dbReference type="CDD" id="cd07012">
    <property type="entry name" value="PBP2_Bug_TTT"/>
    <property type="match status" value="1"/>
</dbReference>
<dbReference type="Pfam" id="PF03401">
    <property type="entry name" value="TctC"/>
    <property type="match status" value="1"/>
</dbReference>
<keyword evidence="2" id="KW-0675">Receptor</keyword>
<comment type="similarity">
    <text evidence="1">Belongs to the UPF0065 (bug) family.</text>
</comment>
<reference evidence="2 3" key="1">
    <citation type="submission" date="2015-08" db="EMBL/GenBank/DDBJ databases">
        <title>Investigation of the bacterial diversity of lava forest soil.</title>
        <authorList>
            <person name="Lee J.S."/>
        </authorList>
    </citation>
    <scope>NUCLEOTIDE SEQUENCE [LARGE SCALE GENOMIC DNA]</scope>
    <source>
        <strain evidence="2 3">GJW-30</strain>
    </source>
</reference>
<dbReference type="EMBL" id="AP014946">
    <property type="protein sequence ID" value="BAT58277.1"/>
    <property type="molecule type" value="Genomic_DNA"/>
</dbReference>
<dbReference type="Proteomes" id="UP000236884">
    <property type="component" value="Chromosome"/>
</dbReference>
<gene>
    <name evidence="2" type="ORF">GJW-30_1_00801</name>
</gene>
<accession>A0A0S3PQR7</accession>
<name>A0A0S3PQR7_9BRAD</name>
<protein>
    <submittedName>
        <fullName evidence="2">Tripartite tricarboxylate transporter family receptor</fullName>
    </submittedName>
</protein>
<dbReference type="Gene3D" id="3.40.190.150">
    <property type="entry name" value="Bordetella uptake gene, domain 1"/>
    <property type="match status" value="1"/>
</dbReference>
<organism evidence="2 3">
    <name type="scientific">Variibacter gotjawalensis</name>
    <dbReference type="NCBI Taxonomy" id="1333996"/>
    <lineage>
        <taxon>Bacteria</taxon>
        <taxon>Pseudomonadati</taxon>
        <taxon>Pseudomonadota</taxon>
        <taxon>Alphaproteobacteria</taxon>
        <taxon>Hyphomicrobiales</taxon>
        <taxon>Nitrobacteraceae</taxon>
        <taxon>Variibacter</taxon>
    </lineage>
</organism>
<dbReference type="Gene3D" id="3.40.190.10">
    <property type="entry name" value="Periplasmic binding protein-like II"/>
    <property type="match status" value="1"/>
</dbReference>
<dbReference type="AlphaFoldDB" id="A0A0S3PQR7"/>
<evidence type="ECO:0000256" key="1">
    <source>
        <dbReference type="ARBA" id="ARBA00006987"/>
    </source>
</evidence>